<feature type="compositionally biased region" description="Basic residues" evidence="1">
    <location>
        <begin position="262"/>
        <end position="271"/>
    </location>
</feature>
<feature type="region of interest" description="Disordered" evidence="1">
    <location>
        <begin position="153"/>
        <end position="174"/>
    </location>
</feature>
<keyword evidence="2" id="KW-0732">Signal</keyword>
<dbReference type="Proteomes" id="UP001497497">
    <property type="component" value="Unassembled WGS sequence"/>
</dbReference>
<evidence type="ECO:0000313" key="4">
    <source>
        <dbReference type="Proteomes" id="UP001497497"/>
    </source>
</evidence>
<evidence type="ECO:0000256" key="2">
    <source>
        <dbReference type="SAM" id="SignalP"/>
    </source>
</evidence>
<organism evidence="3 4">
    <name type="scientific">Lymnaea stagnalis</name>
    <name type="common">Great pond snail</name>
    <name type="synonym">Helix stagnalis</name>
    <dbReference type="NCBI Taxonomy" id="6523"/>
    <lineage>
        <taxon>Eukaryota</taxon>
        <taxon>Metazoa</taxon>
        <taxon>Spiralia</taxon>
        <taxon>Lophotrochozoa</taxon>
        <taxon>Mollusca</taxon>
        <taxon>Gastropoda</taxon>
        <taxon>Heterobranchia</taxon>
        <taxon>Euthyneura</taxon>
        <taxon>Panpulmonata</taxon>
        <taxon>Hygrophila</taxon>
        <taxon>Lymnaeoidea</taxon>
        <taxon>Lymnaeidae</taxon>
        <taxon>Lymnaea</taxon>
    </lineage>
</organism>
<feature type="region of interest" description="Disordered" evidence="1">
    <location>
        <begin position="255"/>
        <end position="280"/>
    </location>
</feature>
<evidence type="ECO:0000256" key="1">
    <source>
        <dbReference type="SAM" id="MobiDB-lite"/>
    </source>
</evidence>
<feature type="chain" id="PRO_5043506016" evidence="2">
    <location>
        <begin position="22"/>
        <end position="334"/>
    </location>
</feature>
<feature type="non-terminal residue" evidence="3">
    <location>
        <position position="334"/>
    </location>
</feature>
<name>A0AAV2GYH5_LYMST</name>
<evidence type="ECO:0000313" key="3">
    <source>
        <dbReference type="EMBL" id="CAL1526131.1"/>
    </source>
</evidence>
<gene>
    <name evidence="3" type="ORF">GSLYS_00000308001</name>
</gene>
<proteinExistence type="predicted"/>
<reference evidence="3 4" key="1">
    <citation type="submission" date="2024-04" db="EMBL/GenBank/DDBJ databases">
        <authorList>
            <consortium name="Genoscope - CEA"/>
            <person name="William W."/>
        </authorList>
    </citation>
    <scope>NUCLEOTIDE SEQUENCE [LARGE SCALE GENOMIC DNA]</scope>
</reference>
<dbReference type="EMBL" id="CAXITT010000002">
    <property type="protein sequence ID" value="CAL1526131.1"/>
    <property type="molecule type" value="Genomic_DNA"/>
</dbReference>
<feature type="compositionally biased region" description="Polar residues" evidence="1">
    <location>
        <begin position="84"/>
        <end position="102"/>
    </location>
</feature>
<keyword evidence="4" id="KW-1185">Reference proteome</keyword>
<feature type="signal peptide" evidence="2">
    <location>
        <begin position="1"/>
        <end position="21"/>
    </location>
</feature>
<dbReference type="AlphaFoldDB" id="A0AAV2GYH5"/>
<comment type="caution">
    <text evidence="3">The sequence shown here is derived from an EMBL/GenBank/DDBJ whole genome shotgun (WGS) entry which is preliminary data.</text>
</comment>
<sequence>MGGPAAHCSLSSIVTLALVLSLVPPPMSFKSHDTPQSLESINVTLRKKMIEHKFLQTVLQKIHKSNLPNVGNNTGVNLRDNLSAGPSSNSNRTTPQVVTEKSPTVEPGNLIKSESPAKNVLTFRFHPDIINGRTIVTRINLWLFVNKTDTKGKVAQQDARKPSQGPQSRELNKRKGKKIKIRVFLINANNVRIQKIAELKKSIDSDNWQKLSLPVSLISTIAHSQSNNTLYLRVECKKCNRKAFLNLPGNCTRKPQSINRKKEGKTKRKRSYCPDGSSGRGELKPFISIEEKHKGSRRVKRASLDQTKNALAGCSTERADGHKALIGDGDGHDG</sequence>
<feature type="region of interest" description="Disordered" evidence="1">
    <location>
        <begin position="70"/>
        <end position="111"/>
    </location>
</feature>
<protein>
    <submittedName>
        <fullName evidence="3">Uncharacterized protein</fullName>
    </submittedName>
</protein>
<accession>A0AAV2GYH5</accession>